<dbReference type="InterPro" id="IPR013381">
    <property type="entry name" value="CRISPR-assoc_prot_Cse1"/>
</dbReference>
<reference evidence="2" key="1">
    <citation type="submission" date="2024-02" db="EMBL/GenBank/DDBJ databases">
        <title>Tomenella chthoni gen. nov. sp. nov., a member of the family Jonesiaceae isolated from bat guano.</title>
        <authorList>
            <person name="Miller S.L."/>
            <person name="King J."/>
            <person name="Sankaranarayanan K."/>
            <person name="Lawson P.A."/>
        </authorList>
    </citation>
    <scope>NUCLEOTIDE SEQUENCE</scope>
    <source>
        <strain evidence="2">BS-20</strain>
    </source>
</reference>
<gene>
    <name evidence="2" type="primary">casA</name>
    <name evidence="2" type="synonym">cse1</name>
    <name evidence="2" type="ORF">V5R04_15330</name>
</gene>
<dbReference type="Pfam" id="PF09481">
    <property type="entry name" value="CRISPR_Cse1"/>
    <property type="match status" value="1"/>
</dbReference>
<sequence>MTSYDLRTEPWIPVLYTDGTSKRLGLLSIFEDAQEILTIGTELPTQRFALQRLLLAILHRAFGGPATIAEWEEIAGQWKHHLVQVTNYLDRYASHFDLFHPEYPFMQVPNLRTSKDEVFGLERLIMDVPAGHPFFTMRAGKGTSEISHADAALWLVNTHAYDISGIKSGAVGDPRVKGGKGYPIGTGWCGELLGIQASGSNLKETLLYNLFVPGTTSSFVNYSPEKDLPYWERRESNKGSNNEESAPRASNPENPSENFATGFVDLYTWQSRRIRLVSNGTSVTNVLVCNGDKMLAANTFGLEPQSLWRFSQPQTAKFKTDTYMPAMVDPNRAVWRGLENVLAETTTIGKKEKRTVHPGITEFIGALRDEEVITRNQPVTFQTVGVLYGPQQSSFAAVTTDSLVFSAATFQSQLGALRAVILEGVNRVERCAYLLGDFAVTLSLASGDKNSDLAKDAIRVRYYTEIDTHVRAWIRLVEDVQQRVAYLKHLDEMVFELVNQIAYESIKEAPQSAIAGIPDPQESGQGNRWLNAATAQRTLQWRIRNVLEHLNTDVTAEEED</sequence>
<proteinExistence type="predicted"/>
<dbReference type="AlphaFoldDB" id="A0AAU7DX22"/>
<dbReference type="EMBL" id="CP146203">
    <property type="protein sequence ID" value="XBH21557.1"/>
    <property type="molecule type" value="Genomic_DNA"/>
</dbReference>
<accession>A0AAU7DX22</accession>
<evidence type="ECO:0000256" key="1">
    <source>
        <dbReference type="SAM" id="MobiDB-lite"/>
    </source>
</evidence>
<evidence type="ECO:0000313" key="2">
    <source>
        <dbReference type="EMBL" id="XBH21557.1"/>
    </source>
</evidence>
<protein>
    <submittedName>
        <fullName evidence="2">Type I-E CRISPR-associated protein Cse1/CasA</fullName>
    </submittedName>
</protein>
<organism evidence="2">
    <name type="scientific">Jonesiaceae bacterium BS-20</name>
    <dbReference type="NCBI Taxonomy" id="3120821"/>
    <lineage>
        <taxon>Bacteria</taxon>
        <taxon>Bacillati</taxon>
        <taxon>Actinomycetota</taxon>
        <taxon>Actinomycetes</taxon>
        <taxon>Micrococcales</taxon>
        <taxon>Jonesiaceae</taxon>
    </lineage>
</organism>
<dbReference type="Gene3D" id="1.10.132.100">
    <property type="match status" value="1"/>
</dbReference>
<feature type="region of interest" description="Disordered" evidence="1">
    <location>
        <begin position="235"/>
        <end position="257"/>
    </location>
</feature>
<dbReference type="NCBIfam" id="TIGR02547">
    <property type="entry name" value="casA_cse1"/>
    <property type="match status" value="1"/>
</dbReference>
<dbReference type="CDD" id="cd09729">
    <property type="entry name" value="Cse1_I-E"/>
    <property type="match status" value="1"/>
</dbReference>
<name>A0AAU7DX22_9MICO</name>